<evidence type="ECO:0000256" key="6">
    <source>
        <dbReference type="ARBA" id="ARBA00023136"/>
    </source>
</evidence>
<evidence type="ECO:0000256" key="1">
    <source>
        <dbReference type="ARBA" id="ARBA00004141"/>
    </source>
</evidence>
<dbReference type="GO" id="GO:0016020">
    <property type="term" value="C:membrane"/>
    <property type="evidence" value="ECO:0007669"/>
    <property type="project" value="UniProtKB-SubCell"/>
</dbReference>
<feature type="transmembrane region" description="Helical" evidence="7">
    <location>
        <begin position="66"/>
        <end position="84"/>
    </location>
</feature>
<evidence type="ECO:0000256" key="7">
    <source>
        <dbReference type="SAM" id="Phobius"/>
    </source>
</evidence>
<keyword evidence="10" id="KW-1185">Reference proteome</keyword>
<accession>A0AAD6GAG5</accession>
<dbReference type="AlphaFoldDB" id="A0AAD6GAG5"/>
<dbReference type="Proteomes" id="UP001220324">
    <property type="component" value="Unassembled WGS sequence"/>
</dbReference>
<feature type="transmembrane region" description="Helical" evidence="7">
    <location>
        <begin position="20"/>
        <end position="46"/>
    </location>
</feature>
<dbReference type="GO" id="GO:0022857">
    <property type="term" value="F:transmembrane transporter activity"/>
    <property type="evidence" value="ECO:0007669"/>
    <property type="project" value="InterPro"/>
</dbReference>
<evidence type="ECO:0000313" key="10">
    <source>
        <dbReference type="Proteomes" id="UP001220324"/>
    </source>
</evidence>
<proteinExistence type="inferred from homology"/>
<feature type="transmembrane region" description="Helical" evidence="7">
    <location>
        <begin position="277"/>
        <end position="295"/>
    </location>
</feature>
<name>A0AAD6GAG5_9EURO</name>
<dbReference type="SUPFAM" id="SSF103473">
    <property type="entry name" value="MFS general substrate transporter"/>
    <property type="match status" value="1"/>
</dbReference>
<feature type="transmembrane region" description="Helical" evidence="7">
    <location>
        <begin position="155"/>
        <end position="174"/>
    </location>
</feature>
<dbReference type="InterPro" id="IPR036259">
    <property type="entry name" value="MFS_trans_sf"/>
</dbReference>
<dbReference type="EMBL" id="JAQIZZ010000008">
    <property type="protein sequence ID" value="KAJ5525112.1"/>
    <property type="molecule type" value="Genomic_DNA"/>
</dbReference>
<dbReference type="InterPro" id="IPR001958">
    <property type="entry name" value="Tet-R_TetA/multi-R_MdtG-like"/>
</dbReference>
<feature type="transmembrane region" description="Helical" evidence="7">
    <location>
        <begin position="96"/>
        <end position="119"/>
    </location>
</feature>
<feature type="non-terminal residue" evidence="9">
    <location>
        <position position="423"/>
    </location>
</feature>
<dbReference type="PROSITE" id="PS50850">
    <property type="entry name" value="MFS"/>
    <property type="match status" value="1"/>
</dbReference>
<evidence type="ECO:0000256" key="5">
    <source>
        <dbReference type="ARBA" id="ARBA00022989"/>
    </source>
</evidence>
<dbReference type="PANTHER" id="PTHR23506">
    <property type="entry name" value="GH10249P"/>
    <property type="match status" value="1"/>
</dbReference>
<reference evidence="9 10" key="1">
    <citation type="journal article" date="2023" name="IMA Fungus">
        <title>Comparative genomic study of the Penicillium genus elucidates a diverse pangenome and 15 lateral gene transfer events.</title>
        <authorList>
            <person name="Petersen C."/>
            <person name="Sorensen T."/>
            <person name="Nielsen M.R."/>
            <person name="Sondergaard T.E."/>
            <person name="Sorensen J.L."/>
            <person name="Fitzpatrick D.A."/>
            <person name="Frisvad J.C."/>
            <person name="Nielsen K.L."/>
        </authorList>
    </citation>
    <scope>NUCLEOTIDE SEQUENCE [LARGE SCALE GENOMIC DNA]</scope>
    <source>
        <strain evidence="9 10">IBT 35679</strain>
    </source>
</reference>
<feature type="transmembrane region" description="Helical" evidence="7">
    <location>
        <begin position="307"/>
        <end position="325"/>
    </location>
</feature>
<evidence type="ECO:0000256" key="2">
    <source>
        <dbReference type="ARBA" id="ARBA00006829"/>
    </source>
</evidence>
<feature type="transmembrane region" description="Helical" evidence="7">
    <location>
        <begin position="388"/>
        <end position="410"/>
    </location>
</feature>
<comment type="subcellular location">
    <subcellularLocation>
        <location evidence="1">Membrane</location>
        <topology evidence="1">Multi-pass membrane protein</topology>
    </subcellularLocation>
</comment>
<dbReference type="InterPro" id="IPR050930">
    <property type="entry name" value="MFS_Vesicular_Transporter"/>
</dbReference>
<gene>
    <name evidence="9" type="ORF">N7494_011762</name>
</gene>
<dbReference type="CDD" id="cd17325">
    <property type="entry name" value="MFS_MdtG_SLC18_like"/>
    <property type="match status" value="1"/>
</dbReference>
<keyword evidence="6 7" id="KW-0472">Membrane</keyword>
<comment type="caution">
    <text evidence="9">The sequence shown here is derived from an EMBL/GenBank/DDBJ whole genome shotgun (WGS) entry which is preliminary data.</text>
</comment>
<evidence type="ECO:0000259" key="8">
    <source>
        <dbReference type="PROSITE" id="PS50850"/>
    </source>
</evidence>
<dbReference type="PANTHER" id="PTHR23506:SF35">
    <property type="entry name" value="MAJOR FACILITATOR SUPERFAMILY (MFS) PROFILE DOMAIN-CONTAINING PROTEIN-RELATED"/>
    <property type="match status" value="1"/>
</dbReference>
<organism evidence="9 10">
    <name type="scientific">Penicillium frequentans</name>
    <dbReference type="NCBI Taxonomy" id="3151616"/>
    <lineage>
        <taxon>Eukaryota</taxon>
        <taxon>Fungi</taxon>
        <taxon>Dikarya</taxon>
        <taxon>Ascomycota</taxon>
        <taxon>Pezizomycotina</taxon>
        <taxon>Eurotiomycetes</taxon>
        <taxon>Eurotiomycetidae</taxon>
        <taxon>Eurotiales</taxon>
        <taxon>Aspergillaceae</taxon>
        <taxon>Penicillium</taxon>
    </lineage>
</organism>
<comment type="similarity">
    <text evidence="2">Belongs to the major facilitator superfamily. Vesicular transporter family.</text>
</comment>
<keyword evidence="3" id="KW-0813">Transport</keyword>
<evidence type="ECO:0000256" key="4">
    <source>
        <dbReference type="ARBA" id="ARBA00022692"/>
    </source>
</evidence>
<dbReference type="PRINTS" id="PR01035">
    <property type="entry name" value="TCRTETA"/>
</dbReference>
<dbReference type="InterPro" id="IPR011701">
    <property type="entry name" value="MFS"/>
</dbReference>
<feature type="transmembrane region" description="Helical" evidence="7">
    <location>
        <begin position="240"/>
        <end position="265"/>
    </location>
</feature>
<dbReference type="InterPro" id="IPR020846">
    <property type="entry name" value="MFS_dom"/>
</dbReference>
<keyword evidence="4 7" id="KW-0812">Transmembrane</keyword>
<feature type="domain" description="Major facilitator superfamily (MFS) profile" evidence="8">
    <location>
        <begin position="21"/>
        <end position="423"/>
    </location>
</feature>
<sequence>MRKSRSLRSPSCNWRSSKWFVYAIVVIALFAETFLYGFIVPILGYMITERLHIDPSQVQQLTSTTLALHGFVSVVSGPIIGHFADKIESRKIPLLFSLSGCITGTLMVASTHSIWIMLIGRVMQGIAESVVWIVGLATITDVVDDSQTGMAMGMLMSFVNAGMLAGPLVSGFLLEAVGYRAMWAVPLSIIAIDLVARLVMVEPPSKYKPEDNVEDIDLTLSQSQPLASNFYKVMLHDGRVITILLVGTASTIVSTSFHATLPLYVHETFGWGPSTTGMLFACLVLPILFMGPIAGRITDRVGVQVPASASLVLQAGLLGLVGFVGNDRFPWASTQSGGKAVYMGSLVAIGALRPFMSAIGPVELSAIVKEYQDRSPGIFGPRGGSSRVFSMVEVSACLGMMLGPIIGGVLKRLVGYTCMNLTF</sequence>
<keyword evidence="5 7" id="KW-1133">Transmembrane helix</keyword>
<evidence type="ECO:0000313" key="9">
    <source>
        <dbReference type="EMBL" id="KAJ5525112.1"/>
    </source>
</evidence>
<protein>
    <recommendedName>
        <fullName evidence="8">Major facilitator superfamily (MFS) profile domain-containing protein</fullName>
    </recommendedName>
</protein>
<evidence type="ECO:0000256" key="3">
    <source>
        <dbReference type="ARBA" id="ARBA00022448"/>
    </source>
</evidence>
<dbReference type="Pfam" id="PF07690">
    <property type="entry name" value="MFS_1"/>
    <property type="match status" value="1"/>
</dbReference>
<dbReference type="Gene3D" id="1.20.1250.20">
    <property type="entry name" value="MFS general substrate transporter like domains"/>
    <property type="match status" value="2"/>
</dbReference>